<evidence type="ECO:0008006" key="10">
    <source>
        <dbReference type="Google" id="ProtNLM"/>
    </source>
</evidence>
<dbReference type="GO" id="GO:0016705">
    <property type="term" value="F:oxidoreductase activity, acting on paired donors, with incorporation or reduction of molecular oxygen"/>
    <property type="evidence" value="ECO:0007669"/>
    <property type="project" value="InterPro"/>
</dbReference>
<dbReference type="GO" id="GO:0020037">
    <property type="term" value="F:heme binding"/>
    <property type="evidence" value="ECO:0007669"/>
    <property type="project" value="InterPro"/>
</dbReference>
<dbReference type="Gene3D" id="1.10.630.10">
    <property type="entry name" value="Cytochrome P450"/>
    <property type="match status" value="1"/>
</dbReference>
<dbReference type="InterPro" id="IPR050364">
    <property type="entry name" value="Cytochrome_P450_fung"/>
</dbReference>
<comment type="cofactor">
    <cofactor evidence="1">
        <name>heme</name>
        <dbReference type="ChEBI" id="CHEBI:30413"/>
    </cofactor>
</comment>
<keyword evidence="6" id="KW-0408">Iron</keyword>
<evidence type="ECO:0000313" key="9">
    <source>
        <dbReference type="Proteomes" id="UP000714275"/>
    </source>
</evidence>
<dbReference type="EMBL" id="JABBWD010000016">
    <property type="protein sequence ID" value="KAG1778288.1"/>
    <property type="molecule type" value="Genomic_DNA"/>
</dbReference>
<dbReference type="PANTHER" id="PTHR46300:SF1">
    <property type="entry name" value="P450, PUTATIVE (EUROFUNG)-RELATED"/>
    <property type="match status" value="1"/>
</dbReference>
<feature type="non-terminal residue" evidence="8">
    <location>
        <position position="1"/>
    </location>
</feature>
<reference evidence="8" key="1">
    <citation type="journal article" date="2020" name="New Phytol.">
        <title>Comparative genomics reveals dynamic genome evolution in host specialist ectomycorrhizal fungi.</title>
        <authorList>
            <person name="Lofgren L.A."/>
            <person name="Nguyen N.H."/>
            <person name="Vilgalys R."/>
            <person name="Ruytinx J."/>
            <person name="Liao H.L."/>
            <person name="Branco S."/>
            <person name="Kuo A."/>
            <person name="LaButti K."/>
            <person name="Lipzen A."/>
            <person name="Andreopoulos W."/>
            <person name="Pangilinan J."/>
            <person name="Riley R."/>
            <person name="Hundley H."/>
            <person name="Na H."/>
            <person name="Barry K."/>
            <person name="Grigoriev I.V."/>
            <person name="Stajich J.E."/>
            <person name="Kennedy P.G."/>
        </authorList>
    </citation>
    <scope>NUCLEOTIDE SEQUENCE</scope>
    <source>
        <strain evidence="8">DOB743</strain>
    </source>
</reference>
<sequence>FAECINTYGPIISLWVGPGKVIIDRHQESNDIMEKDGGLLADCPRAVAAGEVLSRGLRIILANAGEQFRSFRKAAHTHLQAKAAESCAPIQMNAARGVIVDILDNPKGHQAAANRYAASVILRLMYGKSTPTATNAPEIIVIYKMLKHFQMLMQPGTFLIEH</sequence>
<evidence type="ECO:0000256" key="2">
    <source>
        <dbReference type="ARBA" id="ARBA00010617"/>
    </source>
</evidence>
<comment type="caution">
    <text evidence="8">The sequence shown here is derived from an EMBL/GenBank/DDBJ whole genome shotgun (WGS) entry which is preliminary data.</text>
</comment>
<keyword evidence="5" id="KW-0560">Oxidoreductase</keyword>
<dbReference type="AlphaFoldDB" id="A0A9P6ZXL1"/>
<keyword evidence="4" id="KW-0479">Metal-binding</keyword>
<evidence type="ECO:0000256" key="6">
    <source>
        <dbReference type="ARBA" id="ARBA00023004"/>
    </source>
</evidence>
<dbReference type="GO" id="GO:0005506">
    <property type="term" value="F:iron ion binding"/>
    <property type="evidence" value="ECO:0007669"/>
    <property type="project" value="InterPro"/>
</dbReference>
<proteinExistence type="inferred from homology"/>
<evidence type="ECO:0000256" key="3">
    <source>
        <dbReference type="ARBA" id="ARBA00022617"/>
    </source>
</evidence>
<evidence type="ECO:0000256" key="4">
    <source>
        <dbReference type="ARBA" id="ARBA00022723"/>
    </source>
</evidence>
<keyword evidence="3" id="KW-0349">Heme</keyword>
<evidence type="ECO:0000256" key="5">
    <source>
        <dbReference type="ARBA" id="ARBA00023002"/>
    </source>
</evidence>
<name>A0A9P6ZXL1_9AGAM</name>
<keyword evidence="9" id="KW-1185">Reference proteome</keyword>
<dbReference type="GO" id="GO:0004497">
    <property type="term" value="F:monooxygenase activity"/>
    <property type="evidence" value="ECO:0007669"/>
    <property type="project" value="UniProtKB-KW"/>
</dbReference>
<dbReference type="Proteomes" id="UP000714275">
    <property type="component" value="Unassembled WGS sequence"/>
</dbReference>
<comment type="similarity">
    <text evidence="2">Belongs to the cytochrome P450 family.</text>
</comment>
<evidence type="ECO:0000313" key="8">
    <source>
        <dbReference type="EMBL" id="KAG1778288.1"/>
    </source>
</evidence>
<dbReference type="PANTHER" id="PTHR46300">
    <property type="entry name" value="P450, PUTATIVE (EUROFUNG)-RELATED-RELATED"/>
    <property type="match status" value="1"/>
</dbReference>
<evidence type="ECO:0000256" key="1">
    <source>
        <dbReference type="ARBA" id="ARBA00001971"/>
    </source>
</evidence>
<dbReference type="OrthoDB" id="2789670at2759"/>
<keyword evidence="7" id="KW-0503">Monooxygenase</keyword>
<evidence type="ECO:0000256" key="7">
    <source>
        <dbReference type="ARBA" id="ARBA00023033"/>
    </source>
</evidence>
<dbReference type="InterPro" id="IPR036396">
    <property type="entry name" value="Cyt_P450_sf"/>
</dbReference>
<protein>
    <recommendedName>
        <fullName evidence="10">Cytochrome P450</fullName>
    </recommendedName>
</protein>
<dbReference type="SUPFAM" id="SSF48264">
    <property type="entry name" value="Cytochrome P450"/>
    <property type="match status" value="1"/>
</dbReference>
<organism evidence="8 9">
    <name type="scientific">Suillus placidus</name>
    <dbReference type="NCBI Taxonomy" id="48579"/>
    <lineage>
        <taxon>Eukaryota</taxon>
        <taxon>Fungi</taxon>
        <taxon>Dikarya</taxon>
        <taxon>Basidiomycota</taxon>
        <taxon>Agaricomycotina</taxon>
        <taxon>Agaricomycetes</taxon>
        <taxon>Agaricomycetidae</taxon>
        <taxon>Boletales</taxon>
        <taxon>Suillineae</taxon>
        <taxon>Suillaceae</taxon>
        <taxon>Suillus</taxon>
    </lineage>
</organism>
<gene>
    <name evidence="8" type="ORF">EV702DRAFT_968359</name>
</gene>
<accession>A0A9P6ZXL1</accession>